<dbReference type="PANTHER" id="PTHR10316">
    <property type="entry name" value="MEMBRANE ASSOCIATED GUANYLATE KINASE-RELATED"/>
    <property type="match status" value="1"/>
</dbReference>
<dbReference type="CDD" id="cd06732">
    <property type="entry name" value="PDZ2_MAGI-1_3-like"/>
    <property type="match status" value="1"/>
</dbReference>
<dbReference type="CDD" id="cd06735">
    <property type="entry name" value="PDZ5_MAGI-1_3-like"/>
    <property type="match status" value="1"/>
</dbReference>
<feature type="domain" description="WW" evidence="15">
    <location>
        <begin position="360"/>
        <end position="393"/>
    </location>
</feature>
<comment type="caution">
    <text evidence="18">The sequence shown here is derived from an EMBL/GenBank/DDBJ whole genome shotgun (WGS) entry which is preliminary data.</text>
</comment>
<dbReference type="Pfam" id="PF16666">
    <property type="entry name" value="MAGI_u5"/>
    <property type="match status" value="1"/>
</dbReference>
<evidence type="ECO:0000256" key="6">
    <source>
        <dbReference type="ARBA" id="ARBA00022741"/>
    </source>
</evidence>
<dbReference type="PROSITE" id="PS50106">
    <property type="entry name" value="PDZ"/>
    <property type="match status" value="6"/>
</dbReference>
<dbReference type="Pfam" id="PF00397">
    <property type="entry name" value="WW"/>
    <property type="match status" value="2"/>
</dbReference>
<dbReference type="SUPFAM" id="SSF52540">
    <property type="entry name" value="P-loop containing nucleoside triphosphate hydrolases"/>
    <property type="match status" value="1"/>
</dbReference>
<accession>A0A6B0S4C6</accession>
<keyword evidence="3" id="KW-0796">Tight junction</keyword>
<feature type="compositionally biased region" description="Pro residues" evidence="14">
    <location>
        <begin position="421"/>
        <end position="430"/>
    </location>
</feature>
<feature type="domain" description="PDZ" evidence="17">
    <location>
        <begin position="1098"/>
        <end position="1180"/>
    </location>
</feature>
<evidence type="ECO:0000256" key="11">
    <source>
        <dbReference type="ARBA" id="ARBA00070829"/>
    </source>
</evidence>
<dbReference type="FunFam" id="2.20.70.10:FF:000002">
    <property type="entry name" value="Membrane-associated guanylate kinase, WW and PDZ domain-containing protein 3 isoform 1"/>
    <property type="match status" value="1"/>
</dbReference>
<evidence type="ECO:0000256" key="1">
    <source>
        <dbReference type="ARBA" id="ARBA00004170"/>
    </source>
</evidence>
<dbReference type="PROSITE" id="PS01159">
    <property type="entry name" value="WW_DOMAIN_1"/>
    <property type="match status" value="2"/>
</dbReference>
<gene>
    <name evidence="18" type="ORF">E5288_WYG017814</name>
</gene>
<feature type="region of interest" description="Disordered" evidence="14">
    <location>
        <begin position="1179"/>
        <end position="1437"/>
    </location>
</feature>
<dbReference type="PANTHER" id="PTHR10316:SF12">
    <property type="entry name" value="MEMBRANE-ASSOCIATED GUANYLATE KINASE, WW AND PDZ DOMAIN-CONTAINING PROTEIN 1"/>
    <property type="match status" value="1"/>
</dbReference>
<dbReference type="PROSITE" id="PS00856">
    <property type="entry name" value="GUANYLATE_KINASE_1"/>
    <property type="match status" value="1"/>
</dbReference>
<dbReference type="InterPro" id="IPR008145">
    <property type="entry name" value="GK/Ca_channel_bsu"/>
</dbReference>
<dbReference type="GO" id="GO:0005524">
    <property type="term" value="F:ATP binding"/>
    <property type="evidence" value="ECO:0007669"/>
    <property type="project" value="UniProtKB-KW"/>
</dbReference>
<dbReference type="SUPFAM" id="SSF51045">
    <property type="entry name" value="WW domain"/>
    <property type="match status" value="2"/>
</dbReference>
<feature type="region of interest" description="Disordered" evidence="14">
    <location>
        <begin position="1058"/>
        <end position="1089"/>
    </location>
</feature>
<keyword evidence="5" id="KW-0677">Repeat</keyword>
<dbReference type="FunFam" id="2.20.70.10:FF:000001">
    <property type="entry name" value="Membrane-associated guanylate kinase, WW and PDZ domain-containing protein 1"/>
    <property type="match status" value="1"/>
</dbReference>
<feature type="region of interest" description="Disordered" evidence="14">
    <location>
        <begin position="917"/>
        <end position="955"/>
    </location>
</feature>
<dbReference type="PROSITE" id="PS50020">
    <property type="entry name" value="WW_DOMAIN_2"/>
    <property type="match status" value="2"/>
</dbReference>
<feature type="compositionally biased region" description="Polar residues" evidence="14">
    <location>
        <begin position="571"/>
        <end position="587"/>
    </location>
</feature>
<feature type="compositionally biased region" description="Polar residues" evidence="14">
    <location>
        <begin position="944"/>
        <end position="953"/>
    </location>
</feature>
<dbReference type="GO" id="GO:0016020">
    <property type="term" value="C:membrane"/>
    <property type="evidence" value="ECO:0007669"/>
    <property type="project" value="UniProtKB-SubCell"/>
</dbReference>
<dbReference type="InterPro" id="IPR020590">
    <property type="entry name" value="Guanylate_kinase_CS"/>
</dbReference>
<evidence type="ECO:0000256" key="2">
    <source>
        <dbReference type="ARBA" id="ARBA00004435"/>
    </source>
</evidence>
<dbReference type="EMBL" id="VBQZ03000182">
    <property type="protein sequence ID" value="MXQ97180.1"/>
    <property type="molecule type" value="Genomic_DNA"/>
</dbReference>
<keyword evidence="19" id="KW-1185">Reference proteome</keyword>
<dbReference type="FunFam" id="2.30.42.10:FF:000103">
    <property type="entry name" value="membrane-associated guanylate kinase, WW and PDZ domain-containing protein 1 isoform X2"/>
    <property type="match status" value="1"/>
</dbReference>
<feature type="region of interest" description="Disordered" evidence="14">
    <location>
        <begin position="571"/>
        <end position="608"/>
    </location>
</feature>
<dbReference type="Gene3D" id="2.30.42.10">
    <property type="match status" value="6"/>
</dbReference>
<dbReference type="Pfam" id="PF00595">
    <property type="entry name" value="PDZ"/>
    <property type="match status" value="5"/>
</dbReference>
<evidence type="ECO:0000259" key="17">
    <source>
        <dbReference type="PROSITE" id="PS50106"/>
    </source>
</evidence>
<feature type="region of interest" description="Disordered" evidence="14">
    <location>
        <begin position="705"/>
        <end position="814"/>
    </location>
</feature>
<keyword evidence="8" id="KW-0965">Cell junction</keyword>
<feature type="compositionally biased region" description="Polar residues" evidence="14">
    <location>
        <begin position="727"/>
        <end position="751"/>
    </location>
</feature>
<evidence type="ECO:0000256" key="7">
    <source>
        <dbReference type="ARBA" id="ARBA00022840"/>
    </source>
</evidence>
<dbReference type="InterPro" id="IPR036020">
    <property type="entry name" value="WW_dom_sf"/>
</dbReference>
<dbReference type="GO" id="GO:0007165">
    <property type="term" value="P:signal transduction"/>
    <property type="evidence" value="ECO:0007669"/>
    <property type="project" value="TreeGrafter"/>
</dbReference>
<feature type="domain" description="PDZ" evidence="17">
    <location>
        <begin position="17"/>
        <end position="105"/>
    </location>
</feature>
<feature type="compositionally biased region" description="Basic and acidic residues" evidence="14">
    <location>
        <begin position="1349"/>
        <end position="1437"/>
    </location>
</feature>
<dbReference type="InterPro" id="IPR008144">
    <property type="entry name" value="Guanylate_kin-like_dom"/>
</dbReference>
<evidence type="ECO:0000256" key="5">
    <source>
        <dbReference type="ARBA" id="ARBA00022737"/>
    </source>
</evidence>
<keyword evidence="7" id="KW-0067">ATP-binding</keyword>
<feature type="domain" description="WW" evidence="15">
    <location>
        <begin position="300"/>
        <end position="333"/>
    </location>
</feature>
<keyword evidence="6" id="KW-0547">Nucleotide-binding</keyword>
<dbReference type="Pfam" id="PF00625">
    <property type="entry name" value="Guanylate_kin"/>
    <property type="match status" value="1"/>
</dbReference>
<dbReference type="FunFam" id="2.30.42.10:FF:000006">
    <property type="entry name" value="Membrane associated guanylate kinase, WW and PDZ domain containing 1"/>
    <property type="match status" value="1"/>
</dbReference>
<dbReference type="FunFam" id="2.30.42.10:FF:000005">
    <property type="entry name" value="Membrane associated guanylate kinase, WW and PDZ domain containing 1"/>
    <property type="match status" value="1"/>
</dbReference>
<evidence type="ECO:0000256" key="13">
    <source>
        <dbReference type="ARBA" id="ARBA00079517"/>
    </source>
</evidence>
<feature type="domain" description="PDZ" evidence="17">
    <location>
        <begin position="628"/>
        <end position="706"/>
    </location>
</feature>
<dbReference type="CDD" id="cd00201">
    <property type="entry name" value="WW"/>
    <property type="match status" value="2"/>
</dbReference>
<dbReference type="Proteomes" id="UP000322234">
    <property type="component" value="Unassembled WGS sequence"/>
</dbReference>
<evidence type="ECO:0000256" key="12">
    <source>
        <dbReference type="ARBA" id="ARBA00078448"/>
    </source>
</evidence>
<evidence type="ECO:0000259" key="15">
    <source>
        <dbReference type="PROSITE" id="PS50020"/>
    </source>
</evidence>
<feature type="compositionally biased region" description="Polar residues" evidence="14">
    <location>
        <begin position="1058"/>
        <end position="1076"/>
    </location>
</feature>
<dbReference type="PROSITE" id="PS50052">
    <property type="entry name" value="GUANYLATE_KINASE_2"/>
    <property type="match status" value="1"/>
</dbReference>
<reference evidence="18" key="1">
    <citation type="submission" date="2019-10" db="EMBL/GenBank/DDBJ databases">
        <title>The sequence and de novo assembly of the wild yak genome.</title>
        <authorList>
            <person name="Liu Y."/>
        </authorList>
    </citation>
    <scope>NUCLEOTIDE SEQUENCE [LARGE SCALE GENOMIC DNA]</scope>
    <source>
        <strain evidence="18">WY2019</strain>
    </source>
</reference>
<evidence type="ECO:0000256" key="14">
    <source>
        <dbReference type="SAM" id="MobiDB-lite"/>
    </source>
</evidence>
<dbReference type="InterPro" id="IPR001202">
    <property type="entry name" value="WW_dom"/>
</dbReference>
<dbReference type="FunFam" id="2.30.42.10:FF:000015">
    <property type="entry name" value="Membrane associated guanylate kinase, WW and PDZ domain containing 1"/>
    <property type="match status" value="1"/>
</dbReference>
<feature type="compositionally biased region" description="Polar residues" evidence="14">
    <location>
        <begin position="924"/>
        <end position="936"/>
    </location>
</feature>
<dbReference type="SMART" id="SM00072">
    <property type="entry name" value="GuKc"/>
    <property type="match status" value="1"/>
</dbReference>
<evidence type="ECO:0000313" key="18">
    <source>
        <dbReference type="EMBL" id="MXQ97180.1"/>
    </source>
</evidence>
<dbReference type="CDD" id="cd06733">
    <property type="entry name" value="PDZ3_MAGI-1_3-like"/>
    <property type="match status" value="1"/>
</dbReference>
<dbReference type="SUPFAM" id="SSF50156">
    <property type="entry name" value="PDZ domain-like"/>
    <property type="match status" value="6"/>
</dbReference>
<dbReference type="GO" id="GO:0005923">
    <property type="term" value="C:bicellular tight junction"/>
    <property type="evidence" value="ECO:0007669"/>
    <property type="project" value="UniProtKB-SubCell"/>
</dbReference>
<dbReference type="SMART" id="SM00228">
    <property type="entry name" value="PDZ"/>
    <property type="match status" value="6"/>
</dbReference>
<dbReference type="GO" id="GO:0005737">
    <property type="term" value="C:cytoplasm"/>
    <property type="evidence" value="ECO:0007669"/>
    <property type="project" value="UniProtKB-ARBA"/>
</dbReference>
<dbReference type="SMART" id="SM00456">
    <property type="entry name" value="WW"/>
    <property type="match status" value="2"/>
</dbReference>
<dbReference type="FunFam" id="2.30.42.10:FF:000012">
    <property type="entry name" value="Membrane associated guanylate kinase, WW and PDZ domain containing 1"/>
    <property type="match status" value="1"/>
</dbReference>
<dbReference type="FunFam" id="3.30.63.10:FF:000003">
    <property type="entry name" value="Membrane-associated guanylate kinase, WW and PDZ domain-containing protein 3 isoform 1"/>
    <property type="match status" value="1"/>
</dbReference>
<dbReference type="Gene3D" id="2.20.70.10">
    <property type="match status" value="2"/>
</dbReference>
<feature type="compositionally biased region" description="Basic and acidic residues" evidence="14">
    <location>
        <begin position="1300"/>
        <end position="1342"/>
    </location>
</feature>
<evidence type="ECO:0000256" key="3">
    <source>
        <dbReference type="ARBA" id="ARBA00022427"/>
    </source>
</evidence>
<dbReference type="CDD" id="cd06730">
    <property type="entry name" value="PDZ0_MAGI-1_3-like"/>
    <property type="match status" value="1"/>
</dbReference>
<feature type="domain" description="Guanylate kinase-like" evidence="16">
    <location>
        <begin position="96"/>
        <end position="189"/>
    </location>
</feature>
<feature type="domain" description="PDZ" evidence="17">
    <location>
        <begin position="956"/>
        <end position="1040"/>
    </location>
</feature>
<name>A0A6B0S4C6_9CETA</name>
<organism evidence="18 19">
    <name type="scientific">Bos mutus</name>
    <name type="common">wild yak</name>
    <dbReference type="NCBI Taxonomy" id="72004"/>
    <lineage>
        <taxon>Eukaryota</taxon>
        <taxon>Metazoa</taxon>
        <taxon>Chordata</taxon>
        <taxon>Craniata</taxon>
        <taxon>Vertebrata</taxon>
        <taxon>Euteleostomi</taxon>
        <taxon>Mammalia</taxon>
        <taxon>Eutheria</taxon>
        <taxon>Laurasiatheria</taxon>
        <taxon>Artiodactyla</taxon>
        <taxon>Ruminantia</taxon>
        <taxon>Pecora</taxon>
        <taxon>Bovidae</taxon>
        <taxon>Bovinae</taxon>
        <taxon>Bos</taxon>
    </lineage>
</organism>
<proteinExistence type="predicted"/>
<feature type="region of interest" description="Disordered" evidence="14">
    <location>
        <begin position="236"/>
        <end position="267"/>
    </location>
</feature>
<dbReference type="CDD" id="cd06731">
    <property type="entry name" value="PDZ1_MAGI-1_3-like"/>
    <property type="match status" value="1"/>
</dbReference>
<comment type="function">
    <text evidence="10">Plays a role in coupling actin fibers to cell junctions in endothelial cells, via its interaction with AMOTL2 and CDH5. May regulate acid-induced ASIC3 currents by modulating its expression at the cell surface.</text>
</comment>
<dbReference type="Gene3D" id="3.30.63.10">
    <property type="entry name" value="Guanylate Kinase phosphate binding domain"/>
    <property type="match status" value="1"/>
</dbReference>
<dbReference type="GO" id="GO:0005634">
    <property type="term" value="C:nucleus"/>
    <property type="evidence" value="ECO:0007669"/>
    <property type="project" value="UniProtKB-ARBA"/>
</dbReference>
<feature type="domain" description="PDZ" evidence="17">
    <location>
        <begin position="457"/>
        <end position="526"/>
    </location>
</feature>
<feature type="domain" description="PDZ" evidence="17">
    <location>
        <begin position="826"/>
        <end position="908"/>
    </location>
</feature>
<evidence type="ECO:0000256" key="10">
    <source>
        <dbReference type="ARBA" id="ARBA00058771"/>
    </source>
</evidence>
<dbReference type="CDD" id="cd06734">
    <property type="entry name" value="PDZ4_MAGI-1_3-like"/>
    <property type="match status" value="1"/>
</dbReference>
<dbReference type="InterPro" id="IPR036034">
    <property type="entry name" value="PDZ_sf"/>
</dbReference>
<dbReference type="FunFam" id="2.30.42.10:FF:000042">
    <property type="entry name" value="Membrane-associated guanylate kinase, WW and PDZ domain-containing protein 3 isoform 1"/>
    <property type="match status" value="1"/>
</dbReference>
<feature type="compositionally biased region" description="Basic and acidic residues" evidence="14">
    <location>
        <begin position="1225"/>
        <end position="1285"/>
    </location>
</feature>
<keyword evidence="4" id="KW-0597">Phosphoprotein</keyword>
<evidence type="ECO:0000259" key="16">
    <source>
        <dbReference type="PROSITE" id="PS50052"/>
    </source>
</evidence>
<dbReference type="Pfam" id="PF16663">
    <property type="entry name" value="MAGI_u1"/>
    <property type="match status" value="1"/>
</dbReference>
<protein>
    <recommendedName>
        <fullName evidence="11">Membrane-associated guanylate kinase, WW and PDZ domain-containing protein 1</fullName>
    </recommendedName>
    <alternativeName>
        <fullName evidence="12">BAI1-associated protein 1</fullName>
    </alternativeName>
    <alternativeName>
        <fullName evidence="13">Membrane-associated guanylate kinase inverted 1</fullName>
    </alternativeName>
</protein>
<evidence type="ECO:0000256" key="4">
    <source>
        <dbReference type="ARBA" id="ARBA00022553"/>
    </source>
</evidence>
<feature type="region of interest" description="Disordered" evidence="14">
    <location>
        <begin position="421"/>
        <end position="448"/>
    </location>
</feature>
<evidence type="ECO:0000256" key="8">
    <source>
        <dbReference type="ARBA" id="ARBA00022949"/>
    </source>
</evidence>
<dbReference type="InterPro" id="IPR001478">
    <property type="entry name" value="PDZ"/>
</dbReference>
<keyword evidence="9" id="KW-0472">Membrane</keyword>
<comment type="subcellular location">
    <subcellularLocation>
        <location evidence="2">Cell junction</location>
        <location evidence="2">Tight junction</location>
    </subcellularLocation>
    <subcellularLocation>
        <location evidence="1">Membrane</location>
        <topology evidence="1">Peripheral membrane protein</topology>
    </subcellularLocation>
</comment>
<evidence type="ECO:0000256" key="9">
    <source>
        <dbReference type="ARBA" id="ARBA00023136"/>
    </source>
</evidence>
<sequence length="1437" mass="159056">MSKVIQKKNHWTSRVHECTVKRGPQGELGVTVLGGAENGEFPYVGAVTATEAAGLPGGGEGPRLGEGELLLEVQGIRVSGLPRYDVLGVIDSCKEAVTFKAVRQGGKLNKDLRHFLNQRFQKGSPDHELQQTIRDNLYRHAVPCTTRSPREGEVPGVDYNFLTVKEFLDLEQSGTLLEVGTYEGNYYGTPKPPSQPVSGKVITTDALQNLHSGSKQSTPKRTKSYNDMQNAGIVHAENEEEDDVPEMNSSFTADSGDQEEHSLQEAAHPPVNSSIIAAPITDPSQKFPQYLPLSAEDNLGPLPENWEMAYTENGEVYFIDHNTKTTSWLDPRCLNKQQKPLEECEDDEEGIHTEELDSELELPAGWEKIEDPVYGIYYVDHINRKTQYENPVTSDWKENSKLFLVFIVEWTEDHSSLVPPAIPNHPPSNPEPAREAPLQGKPFFTRNPSELKGKFIHTKLRKSSRGFGFTVVGGDEPDEFLQIKSLVLDGPAALDGKMETGDVIVSVNDTCVLGHTHAQVVKIFQSIPIGASVDLELCRGYPLPFDPDDPNTSLVTSVAILDKEPIIVNGQETYDSPASHSSKTGKVSSMKDARPSSPADVASNGSHGYPNDTVSLASSIATQPELITVHIVKGPMGFGFTIADSPGGGGQRVKQIVDSPRCRGLKEGDLIVEVNKKNVQALTHNQVVDMLIECPKGSEVTLLVQRGGLPVPKKSPKSQPLERKDSQNSSQHSVASHRSLHTASPSHSTQVLPELPPAEAPAPDQTDNSGQKKPDPFKIWAQSRSMYENRPMSPSPASGLSKGEREREINSTNFGECQIPDYQEQDIFLWRKETGFGFRILGGNEPGEPIYIGHIVPLGAADTDGRLRSGDELICVDGTPVIGKSHQLVVQLMQQAAKQGHVNLTVRRKVVFAAPKTENEVPSPASSHHSSNQPASLTEEKRTPQGSQNSLNTPYDVEIRRGENEGFGFVIVSSVSRPEAGTTFGRIIEGSPADRCGKLKVGDRILAVNGCSITNKSHSDIVNLIKEAGNTVTLRIIPGDESSNATLLTNAEKIATITTTHTPSQQGAQETRNTTKPKPESQFEFKAPQATQEQDFYTVELERGAKGFGFSLRGGREYNMDLYVLRLAEDGPAERCGKMKVGDEILEINGETTKNMKHSRAIELIKNGGRRVRLFLKRGDGSVPEYDPGSDGNGPPTGPQGVPEMRAGPPDRRQHPSLESSYPPDLHKSSPHGEKRAHVRDPKGSREYSRQPNEHHTWNGTSRKPDSGACRPKDRAPEGRRDAQPERMVTNGPKRRSPEKRREGTRSADNTLERREKQEKRKEVSPERRRERSPTRRRDGSPGRRRRSLERLLDQRRSPERKRGSSPERRAKSTDRRRTKSPERRRERSLEKRNKEDRGSHRERDETSLRQDTGRSSRHPPEQRRRPYKECSTDLSI</sequence>
<evidence type="ECO:0000313" key="19">
    <source>
        <dbReference type="Proteomes" id="UP000322234"/>
    </source>
</evidence>
<dbReference type="InterPro" id="IPR027417">
    <property type="entry name" value="P-loop_NTPase"/>
</dbReference>